<dbReference type="Proteomes" id="UP000611640">
    <property type="component" value="Chromosome"/>
</dbReference>
<dbReference type="KEGG" id="atl:Athai_27260"/>
<gene>
    <name evidence="1" type="ORF">Athai_27260</name>
</gene>
<sequence>MGAAGGPSGTLVLEYAAPDEVDRSGRLAAVLAAGGRPAGAVDGIRIRRAGT</sequence>
<evidence type="ECO:0000313" key="2">
    <source>
        <dbReference type="Proteomes" id="UP000611640"/>
    </source>
</evidence>
<dbReference type="EMBL" id="AP023355">
    <property type="protein sequence ID" value="BCJ35223.1"/>
    <property type="molecule type" value="Genomic_DNA"/>
</dbReference>
<reference evidence="1 2" key="1">
    <citation type="submission" date="2020-08" db="EMBL/GenBank/DDBJ databases">
        <title>Whole genome shotgun sequence of Actinocatenispora thailandica NBRC 105041.</title>
        <authorList>
            <person name="Komaki H."/>
            <person name="Tamura T."/>
        </authorList>
    </citation>
    <scope>NUCLEOTIDE SEQUENCE [LARGE SCALE GENOMIC DNA]</scope>
    <source>
        <strain evidence="1 2">NBRC 105041</strain>
    </source>
</reference>
<accession>A0A7R7HWT4</accession>
<proteinExistence type="predicted"/>
<keyword evidence="2" id="KW-1185">Reference proteome</keyword>
<dbReference type="AlphaFoldDB" id="A0A7R7HWT4"/>
<organism evidence="1 2">
    <name type="scientific">Actinocatenispora thailandica</name>
    <dbReference type="NCBI Taxonomy" id="227318"/>
    <lineage>
        <taxon>Bacteria</taxon>
        <taxon>Bacillati</taxon>
        <taxon>Actinomycetota</taxon>
        <taxon>Actinomycetes</taxon>
        <taxon>Micromonosporales</taxon>
        <taxon>Micromonosporaceae</taxon>
        <taxon>Actinocatenispora</taxon>
    </lineage>
</organism>
<name>A0A7R7HWT4_9ACTN</name>
<evidence type="ECO:0000313" key="1">
    <source>
        <dbReference type="EMBL" id="BCJ35223.1"/>
    </source>
</evidence>
<protein>
    <submittedName>
        <fullName evidence="1">Uncharacterized protein</fullName>
    </submittedName>
</protein>
<dbReference type="RefSeq" id="WP_203961803.1">
    <property type="nucleotide sequence ID" value="NZ_AP023355.1"/>
</dbReference>